<dbReference type="InterPro" id="IPR011989">
    <property type="entry name" value="ARM-like"/>
</dbReference>
<reference evidence="2 3" key="1">
    <citation type="submission" date="2014-04" db="EMBL/GenBank/DDBJ databases">
        <title>Comparative Genomics of Cryptosporidium Species.</title>
        <authorList>
            <person name="Silva J.C."/>
            <person name="Su Q."/>
            <person name="Chalmers R."/>
            <person name="Chibucos M.C."/>
            <person name="Elwin K."/>
            <person name="Godinez A."/>
            <person name="Guo F."/>
            <person name="Huynh K."/>
            <person name="Orvis J."/>
            <person name="Ott S."/>
            <person name="Sadzewicz L."/>
            <person name="Sengamalay N."/>
            <person name="Shetty A."/>
            <person name="Sun M."/>
            <person name="Tallon L."/>
            <person name="Xiao L."/>
            <person name="Zhang H."/>
            <person name="Fraser C.M."/>
            <person name="Zhu G."/>
            <person name="Kissinger J."/>
            <person name="Widmer G."/>
        </authorList>
    </citation>
    <scope>NUCLEOTIDE SEQUENCE [LARGE SCALE GENOMIC DNA]</scope>
    <source>
        <strain evidence="2 3">UKMEL1</strain>
    </source>
</reference>
<sequence>MTDLKCRKHIDLKAILDFYKLELESDNKTYINEALRRYSIVSKVVGKDYSELYLLPLVLKVLEIGSYEVNHIVSEELINIIDPNTQYSEESKRTIKDICNYLLFNEEMSIRMESIKSLEVVFSRLQGESFILSFIEEILLPIIKTKFDYFGDHYTSSNSSLTDKLSLCNIIPSLIFPYCNKFEKNNLLLLYLSLCDDEVPSLRIGASQKLVQILKNIFPLKCGMSRFEYQQLKLSDQNIITEKLLNLVLALYKDQTCDILKPASIGIAIQLYTNPIFYMEFISYDDRNSLLHFICSVFEGRAYLQRQAVIEELIPLCLSLKGYYELSQEGNEGIKFSGYISNDNCNILSNIKTINYSVDIIQFVLENLSKEVDIEIRSLIFKFIEKLLKMGIDLFESNKSLISDQTIEYQRKSAIDEVVISIIFYINKNISELLAIGSIQFKCIFCKILVQMIIYSQKLFEYESSNQKVGSLSNNLEHLKVKDIFIKVFISHFNDSNINVVSTAIENLHKIINLVSEEQLSDFILPKIKSVLFTEVDLVTYNNKRVEKSTTLHKWRIIRCIIRQIPLWIRYNQLCVRVCPFYNSIIVRSILDTAFSVSISALQTIMRIISKFNDIDECATWMNEFIIPSILIPYIENKTHSIKYTFDTIDYINYNNTDDSISNKNIEIYEYKFESCDYMNRILIINLIFAIYRSLFYKWAYINFQEFKDYLNSIALNMPNNFKTNGSSIEGQNNFPIGVLSNILDGEELFIKFSRLVVPVIKNSIDDSIKNVSIATLQLLVQVIKIFSLDMYFIWDKEKFACSSFGERDEFSANNDADEFLKEHLLNQFEFDSVWHLRRIMSNNKIDQKDVYLFPNCIYQEFISVFEKIDKLEVIESDMELIGEINSIKNWYNIYKNNPSNPGKYFV</sequence>
<protein>
    <recommendedName>
        <fullName evidence="4">HEAT repeat family protein</fullName>
    </recommendedName>
</protein>
<evidence type="ECO:0000313" key="3">
    <source>
        <dbReference type="Proteomes" id="UP000236928"/>
    </source>
</evidence>
<dbReference type="AlphaFoldDB" id="A0A2P4YX77"/>
<dbReference type="InterPro" id="IPR016024">
    <property type="entry name" value="ARM-type_fold"/>
</dbReference>
<dbReference type="GO" id="GO:0019888">
    <property type="term" value="F:protein phosphatase regulator activity"/>
    <property type="evidence" value="ECO:0007669"/>
    <property type="project" value="TreeGrafter"/>
</dbReference>
<gene>
    <name evidence="2" type="ORF">CmeUKMEL1_02310</name>
</gene>
<proteinExistence type="predicted"/>
<dbReference type="GO" id="GO:0000159">
    <property type="term" value="C:protein phosphatase type 2A complex"/>
    <property type="evidence" value="ECO:0007669"/>
    <property type="project" value="TreeGrafter"/>
</dbReference>
<dbReference type="OrthoDB" id="340346at2759"/>
<dbReference type="EMBL" id="JIBK01000003">
    <property type="protein sequence ID" value="POM82421.1"/>
    <property type="molecule type" value="Genomic_DNA"/>
</dbReference>
<dbReference type="VEuPathDB" id="CryptoDB:CmeUKMEL1_02310"/>
<dbReference type="Gene3D" id="1.25.10.10">
    <property type="entry name" value="Leucine-rich Repeat Variant"/>
    <property type="match status" value="1"/>
</dbReference>
<evidence type="ECO:0000313" key="2">
    <source>
        <dbReference type="EMBL" id="POM82421.1"/>
    </source>
</evidence>
<dbReference type="GO" id="GO:0005634">
    <property type="term" value="C:nucleus"/>
    <property type="evidence" value="ECO:0007669"/>
    <property type="project" value="TreeGrafter"/>
</dbReference>
<name>A0A2P4YX77_9CRYT</name>
<dbReference type="Proteomes" id="UP000236928">
    <property type="component" value="Unassembled WGS sequence"/>
</dbReference>
<dbReference type="SUPFAM" id="SSF48371">
    <property type="entry name" value="ARM repeat"/>
    <property type="match status" value="1"/>
</dbReference>
<evidence type="ECO:0008006" key="4">
    <source>
        <dbReference type="Google" id="ProtNLM"/>
    </source>
</evidence>
<organism evidence="2 3">
    <name type="scientific">Cryptosporidium meleagridis</name>
    <dbReference type="NCBI Taxonomy" id="93969"/>
    <lineage>
        <taxon>Eukaryota</taxon>
        <taxon>Sar</taxon>
        <taxon>Alveolata</taxon>
        <taxon>Apicomplexa</taxon>
        <taxon>Conoidasida</taxon>
        <taxon>Coccidia</taxon>
        <taxon>Eucoccidiorida</taxon>
        <taxon>Eimeriorina</taxon>
        <taxon>Cryptosporidiidae</taxon>
        <taxon>Cryptosporidium</taxon>
    </lineage>
</organism>
<dbReference type="PANTHER" id="PTHR10648:SF4">
    <property type="entry name" value="PROTEIN PHOSPHATASE 2 (FORMERLY 2A), REGULATORY SUBUNIT A, BETA ISOFORM-RELATED"/>
    <property type="match status" value="1"/>
</dbReference>
<keyword evidence="3" id="KW-1185">Reference proteome</keyword>
<keyword evidence="1" id="KW-0677">Repeat</keyword>
<accession>A0A2P4YX77</accession>
<dbReference type="GO" id="GO:0005829">
    <property type="term" value="C:cytosol"/>
    <property type="evidence" value="ECO:0007669"/>
    <property type="project" value="TreeGrafter"/>
</dbReference>
<evidence type="ECO:0000256" key="1">
    <source>
        <dbReference type="ARBA" id="ARBA00022737"/>
    </source>
</evidence>
<dbReference type="PANTHER" id="PTHR10648">
    <property type="entry name" value="SERINE/THREONINE-PROTEIN PHOSPHATASE PP2A 65 KDA REGULATORY SUBUNIT"/>
    <property type="match status" value="1"/>
</dbReference>
<comment type="caution">
    <text evidence="2">The sequence shown here is derived from an EMBL/GenBank/DDBJ whole genome shotgun (WGS) entry which is preliminary data.</text>
</comment>
<dbReference type="InterPro" id="IPR051023">
    <property type="entry name" value="PP2A_Regulatory_Subunit_A"/>
</dbReference>